<sequence length="421" mass="48197">MEKKQVKAVSLISGGLDSMLATKMMLEQGIHVEGINFFTGFCVEGHTHAIRKQDKEKQKRNNSLWVAEQLGIKLHIIDVIEEYKDVLLNPKYGYGANMNPCLDCKIFMVRKAKEWAEENGFDFIITGEVIGQRPMSQRKSTMPVVQKQSGVDDLLLRPLSAKNLPETKPEREGWVDRSKLMGITGRGRKDQMRMAREWGIEDYASPAGGCCFLTDKQYSDKLVDLWQARNSKEYEFDDIMLLKVGRHIRYKPEYKLIIGREEGENNYLNGYKNQFTHVYCSSHQGPLILIDGDFDKADEDFTAQILGRFTQGKNAERVTMVFNYLDGTSKEVVVKPMPADEIKKRVVYIMQQLNLERLLCPMPVIKTQNALKAMQSGEQLKVVCTDPGTMHDIPAWCKVNDYTLVKAEQVADKYEFIIEVK</sequence>
<dbReference type="KEGG" id="fph:Fphi_1863"/>
<evidence type="ECO:0000313" key="6">
    <source>
        <dbReference type="EMBL" id="ABZ88089.1"/>
    </source>
</evidence>
<name>B0U170_FRAP2</name>
<dbReference type="InterPro" id="IPR036868">
    <property type="entry name" value="TusA-like_sf"/>
</dbReference>
<reference evidence="6" key="1">
    <citation type="submission" date="2009-01" db="EMBL/GenBank/DDBJ databases">
        <title>Complete sequence of chromosome of Francisella philomiragia subsp. philomiragia ATCC 25017.</title>
        <authorList>
            <consortium name="US DOE Joint Genome Institute"/>
            <person name="Copeland A."/>
            <person name="Lucas S."/>
            <person name="Lapidus A."/>
            <person name="Barry K."/>
            <person name="Detter J.C."/>
            <person name="Glavina del Rio T."/>
            <person name="Hammon N."/>
            <person name="Israni S."/>
            <person name="Dalin E."/>
            <person name="Tice H."/>
            <person name="Pitluck S."/>
            <person name="Chain P."/>
            <person name="Malfatti S."/>
            <person name="Shin M."/>
            <person name="Vergez L."/>
            <person name="Schmutz J."/>
            <person name="Larimer F."/>
            <person name="Land M."/>
            <person name="Hauser L."/>
            <person name="Richardson P."/>
        </authorList>
    </citation>
    <scope>NUCLEOTIDE SEQUENCE</scope>
    <source>
        <strain evidence="6">ATCC 25017</strain>
    </source>
</reference>
<keyword evidence="2" id="KW-0067">ATP-binding</keyword>
<dbReference type="PANTHER" id="PTHR11933">
    <property type="entry name" value="TRNA 5-METHYLAMINOMETHYL-2-THIOURIDYLATE -METHYLTRANSFERASE"/>
    <property type="match status" value="1"/>
</dbReference>
<dbReference type="GO" id="GO:0004810">
    <property type="term" value="F:CCA tRNA nucleotidyltransferase activity"/>
    <property type="evidence" value="ECO:0007669"/>
    <property type="project" value="InterPro"/>
</dbReference>
<dbReference type="eggNOG" id="COG0425">
    <property type="taxonomic scope" value="Bacteria"/>
</dbReference>
<dbReference type="InterPro" id="IPR059101">
    <property type="entry name" value="NFACT-R_2"/>
</dbReference>
<evidence type="ECO:0008006" key="7">
    <source>
        <dbReference type="Google" id="ProtNLM"/>
    </source>
</evidence>
<dbReference type="GO" id="GO:0005524">
    <property type="term" value="F:ATP binding"/>
    <property type="evidence" value="ECO:0007669"/>
    <property type="project" value="UniProtKB-KW"/>
</dbReference>
<evidence type="ECO:0000259" key="4">
    <source>
        <dbReference type="Pfam" id="PF02568"/>
    </source>
</evidence>
<feature type="domain" description="UPF0033" evidence="3">
    <location>
        <begin position="352"/>
        <end position="419"/>
    </location>
</feature>
<feature type="domain" description="Thil AANH" evidence="4">
    <location>
        <begin position="5"/>
        <end position="159"/>
    </location>
</feature>
<accession>B0U170</accession>
<dbReference type="SUPFAM" id="SSF64307">
    <property type="entry name" value="SirA-like"/>
    <property type="match status" value="1"/>
</dbReference>
<organism evidence="6">
    <name type="scientific">Francisella philomiragia subsp. philomiragia (strain ATCC 25017 / CCUG 19701 / FSC 153 / O#319-036)</name>
    <dbReference type="NCBI Taxonomy" id="484022"/>
    <lineage>
        <taxon>Bacteria</taxon>
        <taxon>Pseudomonadati</taxon>
        <taxon>Pseudomonadota</taxon>
        <taxon>Gammaproteobacteria</taxon>
        <taxon>Thiotrichales</taxon>
        <taxon>Francisellaceae</taxon>
        <taxon>Francisella</taxon>
    </lineage>
</organism>
<dbReference type="AlphaFoldDB" id="B0U170"/>
<dbReference type="Pfam" id="PF18297">
    <property type="entry name" value="NFACT-R_2"/>
    <property type="match status" value="1"/>
</dbReference>
<dbReference type="EMBL" id="CP000937">
    <property type="protein sequence ID" value="ABZ88089.1"/>
    <property type="molecule type" value="Genomic_DNA"/>
</dbReference>
<dbReference type="Pfam" id="PF01206">
    <property type="entry name" value="TusA"/>
    <property type="match status" value="1"/>
</dbReference>
<dbReference type="eggNOG" id="COG0301">
    <property type="taxonomic scope" value="Bacteria"/>
</dbReference>
<dbReference type="Gene3D" id="3.30.110.40">
    <property type="entry name" value="TusA-like domain"/>
    <property type="match status" value="1"/>
</dbReference>
<evidence type="ECO:0000256" key="1">
    <source>
        <dbReference type="ARBA" id="ARBA00022741"/>
    </source>
</evidence>
<dbReference type="Gene3D" id="3.40.50.620">
    <property type="entry name" value="HUPs"/>
    <property type="match status" value="1"/>
</dbReference>
<dbReference type="InterPro" id="IPR014729">
    <property type="entry name" value="Rossmann-like_a/b/a_fold"/>
</dbReference>
<dbReference type="InterPro" id="IPR020536">
    <property type="entry name" value="ThiI_AANH"/>
</dbReference>
<evidence type="ECO:0000256" key="2">
    <source>
        <dbReference type="ARBA" id="ARBA00022840"/>
    </source>
</evidence>
<dbReference type="SUPFAM" id="SSF52402">
    <property type="entry name" value="Adenine nucleotide alpha hydrolases-like"/>
    <property type="match status" value="1"/>
</dbReference>
<protein>
    <recommendedName>
        <fullName evidence="7">tRNA methyl transferase family protein</fullName>
    </recommendedName>
</protein>
<gene>
    <name evidence="6" type="ordered locus">Fphi_1863</name>
</gene>
<evidence type="ECO:0000259" key="5">
    <source>
        <dbReference type="Pfam" id="PF18297"/>
    </source>
</evidence>
<dbReference type="InterPro" id="IPR001455">
    <property type="entry name" value="TusA-like"/>
</dbReference>
<dbReference type="Pfam" id="PF02568">
    <property type="entry name" value="ThiI"/>
    <property type="match status" value="1"/>
</dbReference>
<dbReference type="HOGENOM" id="CLU_053822_0_0_6"/>
<dbReference type="CDD" id="cd00291">
    <property type="entry name" value="SirA_YedF_YeeD"/>
    <property type="match status" value="1"/>
</dbReference>
<proteinExistence type="predicted"/>
<dbReference type="PANTHER" id="PTHR11933:SF6">
    <property type="entry name" value="THIL AANH DOMAIN-CONTAINING PROTEIN"/>
    <property type="match status" value="1"/>
</dbReference>
<feature type="domain" description="NFACT protein RNA binding" evidence="5">
    <location>
        <begin position="245"/>
        <end position="344"/>
    </location>
</feature>
<evidence type="ECO:0000259" key="3">
    <source>
        <dbReference type="Pfam" id="PF01206"/>
    </source>
</evidence>
<keyword evidence="1" id="KW-0547">Nucleotide-binding</keyword>